<feature type="compositionally biased region" description="Pro residues" evidence="1">
    <location>
        <begin position="20"/>
        <end position="30"/>
    </location>
</feature>
<dbReference type="AlphaFoldDB" id="A0ABD1H903"/>
<feature type="region of interest" description="Disordered" evidence="1">
    <location>
        <begin position="19"/>
        <end position="58"/>
    </location>
</feature>
<dbReference type="EMBL" id="JBEAFC010000006">
    <property type="protein sequence ID" value="KAL1552897.1"/>
    <property type="molecule type" value="Genomic_DNA"/>
</dbReference>
<accession>A0ABD1H903</accession>
<evidence type="ECO:0000256" key="1">
    <source>
        <dbReference type="SAM" id="MobiDB-lite"/>
    </source>
</evidence>
<organism evidence="2 3">
    <name type="scientific">Salvia divinorum</name>
    <name type="common">Maria pastora</name>
    <name type="synonym">Diviner's sage</name>
    <dbReference type="NCBI Taxonomy" id="28513"/>
    <lineage>
        <taxon>Eukaryota</taxon>
        <taxon>Viridiplantae</taxon>
        <taxon>Streptophyta</taxon>
        <taxon>Embryophyta</taxon>
        <taxon>Tracheophyta</taxon>
        <taxon>Spermatophyta</taxon>
        <taxon>Magnoliopsida</taxon>
        <taxon>eudicotyledons</taxon>
        <taxon>Gunneridae</taxon>
        <taxon>Pentapetalae</taxon>
        <taxon>asterids</taxon>
        <taxon>lamiids</taxon>
        <taxon>Lamiales</taxon>
        <taxon>Lamiaceae</taxon>
        <taxon>Nepetoideae</taxon>
        <taxon>Mentheae</taxon>
        <taxon>Salviinae</taxon>
        <taxon>Salvia</taxon>
        <taxon>Salvia subgen. Calosphace</taxon>
    </lineage>
</organism>
<reference evidence="2 3" key="1">
    <citation type="submission" date="2024-06" db="EMBL/GenBank/DDBJ databases">
        <title>A chromosome level genome sequence of Diviner's sage (Salvia divinorum).</title>
        <authorList>
            <person name="Ford S.A."/>
            <person name="Ro D.-K."/>
            <person name="Ness R.W."/>
            <person name="Phillips M.A."/>
        </authorList>
    </citation>
    <scope>NUCLEOTIDE SEQUENCE [LARGE SCALE GENOMIC DNA]</scope>
    <source>
        <strain evidence="2">SAF-2024a</strain>
        <tissue evidence="2">Leaf</tissue>
    </source>
</reference>
<proteinExistence type="predicted"/>
<sequence length="79" mass="8615">MTSIHGIQSLNICQITTVVRPPPATPPSPPQHCRRVPQPTPSTPQPKGLLPEVEGNRQSTAISRRRIISFVVLDFAPTP</sequence>
<evidence type="ECO:0000313" key="3">
    <source>
        <dbReference type="Proteomes" id="UP001567538"/>
    </source>
</evidence>
<evidence type="ECO:0000313" key="2">
    <source>
        <dbReference type="EMBL" id="KAL1552897.1"/>
    </source>
</evidence>
<name>A0ABD1H903_SALDI</name>
<gene>
    <name evidence="2" type="ORF">AAHA92_13639</name>
</gene>
<dbReference type="Proteomes" id="UP001567538">
    <property type="component" value="Unassembled WGS sequence"/>
</dbReference>
<comment type="caution">
    <text evidence="2">The sequence shown here is derived from an EMBL/GenBank/DDBJ whole genome shotgun (WGS) entry which is preliminary data.</text>
</comment>
<protein>
    <submittedName>
        <fullName evidence="2">Uncharacterized protein</fullName>
    </submittedName>
</protein>
<keyword evidence="3" id="KW-1185">Reference proteome</keyword>